<dbReference type="Gene3D" id="3.90.550.10">
    <property type="entry name" value="Spore Coat Polysaccharide Biosynthesis Protein SpsA, Chain A"/>
    <property type="match status" value="1"/>
</dbReference>
<dbReference type="AlphaFoldDB" id="A0A1F5ZKE2"/>
<dbReference type="STRING" id="1798382.A3D77_04415"/>
<dbReference type="Proteomes" id="UP000176923">
    <property type="component" value="Unassembled WGS sequence"/>
</dbReference>
<keyword evidence="1" id="KW-0472">Membrane</keyword>
<reference evidence="3 4" key="1">
    <citation type="journal article" date="2016" name="Nat. Commun.">
        <title>Thousands of microbial genomes shed light on interconnected biogeochemical processes in an aquifer system.</title>
        <authorList>
            <person name="Anantharaman K."/>
            <person name="Brown C.T."/>
            <person name="Hug L.A."/>
            <person name="Sharon I."/>
            <person name="Castelle C.J."/>
            <person name="Probst A.J."/>
            <person name="Thomas B.C."/>
            <person name="Singh A."/>
            <person name="Wilkins M.J."/>
            <person name="Karaoz U."/>
            <person name="Brodie E.L."/>
            <person name="Williams K.H."/>
            <person name="Hubbard S.S."/>
            <person name="Banfield J.F."/>
        </authorList>
    </citation>
    <scope>NUCLEOTIDE SEQUENCE [LARGE SCALE GENOMIC DNA]</scope>
</reference>
<comment type="caution">
    <text evidence="3">The sequence shown here is derived from an EMBL/GenBank/DDBJ whole genome shotgun (WGS) entry which is preliminary data.</text>
</comment>
<sequence>MIKNSVSVVITTKNEEKNIGRCLESIKNQTYPEQKIEIIVVDNNSTDKTVEIAKTYTDSVFNKGPERSAQRNFGIKKAKGNYVMFLDADMSLSPKLIEDCVERISDGIFAGLYIPEIMTGNSFWGKVRNFERSFYNGTVIDCVRFFPKKIWQELGGFDESLIAAEDWDLDRRLAAIGKTTVTASVLFHSERNFSFKKYLKKKAYYAQDILKYIKKWGRDDPIIRKQLGLKYRYFDVFTENGKWKKWIRYPHFMFAVFVLKFLVGANYSLIRIAGRLKNEEHRL</sequence>
<keyword evidence="1" id="KW-1133">Transmembrane helix</keyword>
<accession>A0A1F5ZKE2</accession>
<feature type="domain" description="Glycosyltransferase 2-like" evidence="2">
    <location>
        <begin position="7"/>
        <end position="131"/>
    </location>
</feature>
<name>A0A1F5ZKE2_9BACT</name>
<organism evidence="3 4">
    <name type="scientific">Candidatus Gottesmanbacteria bacterium RIFCSPHIGHO2_02_FULL_39_11</name>
    <dbReference type="NCBI Taxonomy" id="1798382"/>
    <lineage>
        <taxon>Bacteria</taxon>
        <taxon>Candidatus Gottesmaniibacteriota</taxon>
    </lineage>
</organism>
<evidence type="ECO:0000259" key="2">
    <source>
        <dbReference type="Pfam" id="PF00535"/>
    </source>
</evidence>
<feature type="transmembrane region" description="Helical" evidence="1">
    <location>
        <begin position="252"/>
        <end position="273"/>
    </location>
</feature>
<protein>
    <recommendedName>
        <fullName evidence="2">Glycosyltransferase 2-like domain-containing protein</fullName>
    </recommendedName>
</protein>
<dbReference type="SUPFAM" id="SSF53448">
    <property type="entry name" value="Nucleotide-diphospho-sugar transferases"/>
    <property type="match status" value="1"/>
</dbReference>
<evidence type="ECO:0000256" key="1">
    <source>
        <dbReference type="SAM" id="Phobius"/>
    </source>
</evidence>
<evidence type="ECO:0000313" key="3">
    <source>
        <dbReference type="EMBL" id="OGG12557.1"/>
    </source>
</evidence>
<dbReference type="Pfam" id="PF00535">
    <property type="entry name" value="Glycos_transf_2"/>
    <property type="match status" value="1"/>
</dbReference>
<keyword evidence="1" id="KW-0812">Transmembrane</keyword>
<dbReference type="InterPro" id="IPR001173">
    <property type="entry name" value="Glyco_trans_2-like"/>
</dbReference>
<proteinExistence type="predicted"/>
<dbReference type="EMBL" id="MFJL01000044">
    <property type="protein sequence ID" value="OGG12557.1"/>
    <property type="molecule type" value="Genomic_DNA"/>
</dbReference>
<dbReference type="PANTHER" id="PTHR43630">
    <property type="entry name" value="POLY-BETA-1,6-N-ACETYL-D-GLUCOSAMINE SYNTHASE"/>
    <property type="match status" value="1"/>
</dbReference>
<dbReference type="InterPro" id="IPR029044">
    <property type="entry name" value="Nucleotide-diphossugar_trans"/>
</dbReference>
<gene>
    <name evidence="3" type="ORF">A3D77_04415</name>
</gene>
<evidence type="ECO:0000313" key="4">
    <source>
        <dbReference type="Proteomes" id="UP000176923"/>
    </source>
</evidence>
<dbReference type="PANTHER" id="PTHR43630:SF2">
    <property type="entry name" value="GLYCOSYLTRANSFERASE"/>
    <property type="match status" value="1"/>
</dbReference>